<dbReference type="Proteomes" id="UP001642484">
    <property type="component" value="Unassembled WGS sequence"/>
</dbReference>
<keyword evidence="3" id="KW-1185">Reference proteome</keyword>
<accession>A0ABP0NLX9</accession>
<evidence type="ECO:0000313" key="2">
    <source>
        <dbReference type="EMBL" id="CAK9064476.1"/>
    </source>
</evidence>
<reference evidence="2 3" key="1">
    <citation type="submission" date="2024-02" db="EMBL/GenBank/DDBJ databases">
        <authorList>
            <person name="Chen Y."/>
            <person name="Shah S."/>
            <person name="Dougan E. K."/>
            <person name="Thang M."/>
            <person name="Chan C."/>
        </authorList>
    </citation>
    <scope>NUCLEOTIDE SEQUENCE [LARGE SCALE GENOMIC DNA]</scope>
</reference>
<gene>
    <name evidence="2" type="ORF">CCMP2556_LOCUS31685</name>
</gene>
<protein>
    <submittedName>
        <fullName evidence="2">Uncharacterized protein</fullName>
    </submittedName>
</protein>
<proteinExistence type="predicted"/>
<dbReference type="InterPro" id="IPR029044">
    <property type="entry name" value="Nucleotide-diphossugar_trans"/>
</dbReference>
<name>A0ABP0NLX9_9DINO</name>
<evidence type="ECO:0000313" key="3">
    <source>
        <dbReference type="Proteomes" id="UP001642484"/>
    </source>
</evidence>
<dbReference type="EMBL" id="CAXAMN010021917">
    <property type="protein sequence ID" value="CAK9064476.1"/>
    <property type="molecule type" value="Genomic_DNA"/>
</dbReference>
<dbReference type="SUPFAM" id="SSF53448">
    <property type="entry name" value="Nucleotide-diphospho-sugar transferases"/>
    <property type="match status" value="1"/>
</dbReference>
<comment type="caution">
    <text evidence="2">The sequence shown here is derived from an EMBL/GenBank/DDBJ whole genome shotgun (WGS) entry which is preliminary data.</text>
</comment>
<feature type="region of interest" description="Disordered" evidence="1">
    <location>
        <begin position="344"/>
        <end position="366"/>
    </location>
</feature>
<sequence>MSRPSGLRRPRRPARTSAFSAALAPSPQLRWVTLLLGTLLCSLLCSATCGGWSCAFGRCVKSSSPVKPSVKSVKDALSIVLVTSPIPSNPSTQLLNTVISSFDLIEGLEGCPLIMVADGIKLQEGRPKWNQGKISEERYQLYLEYVDSLRSQYEDHAYHPAKVIGPLKKRVNFAHALLRGLEEVETEHVLVVQHDRVFAERFSMSDVIELFQQYQELRYVGFQTVPDYTTYAASKFGKWVRCALPEPGLIPCFMWYDSTHVCRTRQLAKLIEQEVKEGEFIESSYGCRLLAEIREKKDHWTWEYHMKNYGLFLFHPPSPTSLNPTSARPLVRHVSGRTFLSSEERLKRGWPGERPRVTRGTQEKGS</sequence>
<evidence type="ECO:0000256" key="1">
    <source>
        <dbReference type="SAM" id="MobiDB-lite"/>
    </source>
</evidence>
<organism evidence="2 3">
    <name type="scientific">Durusdinium trenchii</name>
    <dbReference type="NCBI Taxonomy" id="1381693"/>
    <lineage>
        <taxon>Eukaryota</taxon>
        <taxon>Sar</taxon>
        <taxon>Alveolata</taxon>
        <taxon>Dinophyceae</taxon>
        <taxon>Suessiales</taxon>
        <taxon>Symbiodiniaceae</taxon>
        <taxon>Durusdinium</taxon>
    </lineage>
</organism>